<dbReference type="SUPFAM" id="SSF54593">
    <property type="entry name" value="Glyoxalase/Bleomycin resistance protein/Dihydroxybiphenyl dioxygenase"/>
    <property type="match status" value="1"/>
</dbReference>
<protein>
    <submittedName>
        <fullName evidence="2">Glyoxalase</fullName>
    </submittedName>
</protein>
<sequence length="120" mass="13204">MQPTHIIANLSVPDLDRARDFYQGYLGLTPDDMGLDWVTRFRLPGGSSAIQLVTRDATAPVDSVLSVAVGDQVQEAYEEAVRRGYEIVHPLTTEAWGPQRFFVRAPDGNVINIVGHKDPG</sequence>
<dbReference type="PANTHER" id="PTHR36503:SF1">
    <property type="entry name" value="BLR2520 PROTEIN"/>
    <property type="match status" value="1"/>
</dbReference>
<reference evidence="2" key="2">
    <citation type="submission" date="2020-09" db="EMBL/GenBank/DDBJ databases">
        <authorList>
            <person name="Sun Q."/>
            <person name="Zhou Y."/>
        </authorList>
    </citation>
    <scope>NUCLEOTIDE SEQUENCE</scope>
    <source>
        <strain evidence="2">CGMCC 4.7306</strain>
    </source>
</reference>
<dbReference type="PROSITE" id="PS51819">
    <property type="entry name" value="VOC"/>
    <property type="match status" value="1"/>
</dbReference>
<evidence type="ECO:0000313" key="2">
    <source>
        <dbReference type="EMBL" id="GGL78535.1"/>
    </source>
</evidence>
<evidence type="ECO:0000313" key="3">
    <source>
        <dbReference type="Proteomes" id="UP000613840"/>
    </source>
</evidence>
<dbReference type="Proteomes" id="UP000613840">
    <property type="component" value="Unassembled WGS sequence"/>
</dbReference>
<evidence type="ECO:0000259" key="1">
    <source>
        <dbReference type="PROSITE" id="PS51819"/>
    </source>
</evidence>
<dbReference type="InterPro" id="IPR037523">
    <property type="entry name" value="VOC_core"/>
</dbReference>
<accession>A0A917W8W7</accession>
<comment type="caution">
    <text evidence="2">The sequence shown here is derived from an EMBL/GenBank/DDBJ whole genome shotgun (WGS) entry which is preliminary data.</text>
</comment>
<dbReference type="RefSeq" id="WP_188897343.1">
    <property type="nucleotide sequence ID" value="NZ_BMMZ01000013.1"/>
</dbReference>
<feature type="domain" description="VOC" evidence="1">
    <location>
        <begin position="2"/>
        <end position="116"/>
    </location>
</feature>
<keyword evidence="3" id="KW-1185">Reference proteome</keyword>
<dbReference type="Gene3D" id="3.10.180.10">
    <property type="entry name" value="2,3-Dihydroxybiphenyl 1,2-Dioxygenase, domain 1"/>
    <property type="match status" value="1"/>
</dbReference>
<dbReference type="EMBL" id="BMMZ01000013">
    <property type="protein sequence ID" value="GGL78535.1"/>
    <property type="molecule type" value="Genomic_DNA"/>
</dbReference>
<name>A0A917W8W7_9ACTN</name>
<dbReference type="InterPro" id="IPR029068">
    <property type="entry name" value="Glyas_Bleomycin-R_OHBP_Dase"/>
</dbReference>
<dbReference type="InterPro" id="IPR004360">
    <property type="entry name" value="Glyas_Fos-R_dOase_dom"/>
</dbReference>
<dbReference type="AlphaFoldDB" id="A0A917W8W7"/>
<organism evidence="2 3">
    <name type="scientific">Microlunatus endophyticus</name>
    <dbReference type="NCBI Taxonomy" id="1716077"/>
    <lineage>
        <taxon>Bacteria</taxon>
        <taxon>Bacillati</taxon>
        <taxon>Actinomycetota</taxon>
        <taxon>Actinomycetes</taxon>
        <taxon>Propionibacteriales</taxon>
        <taxon>Propionibacteriaceae</taxon>
        <taxon>Microlunatus</taxon>
    </lineage>
</organism>
<reference evidence="2" key="1">
    <citation type="journal article" date="2014" name="Int. J. Syst. Evol. Microbiol.">
        <title>Complete genome sequence of Corynebacterium casei LMG S-19264T (=DSM 44701T), isolated from a smear-ripened cheese.</title>
        <authorList>
            <consortium name="US DOE Joint Genome Institute (JGI-PGF)"/>
            <person name="Walter F."/>
            <person name="Albersmeier A."/>
            <person name="Kalinowski J."/>
            <person name="Ruckert C."/>
        </authorList>
    </citation>
    <scope>NUCLEOTIDE SEQUENCE</scope>
    <source>
        <strain evidence="2">CGMCC 4.7306</strain>
    </source>
</reference>
<dbReference type="Pfam" id="PF00903">
    <property type="entry name" value="Glyoxalase"/>
    <property type="match status" value="1"/>
</dbReference>
<gene>
    <name evidence="2" type="ORF">GCM10011575_41110</name>
</gene>
<dbReference type="PANTHER" id="PTHR36503">
    <property type="entry name" value="BLR2520 PROTEIN"/>
    <property type="match status" value="1"/>
</dbReference>
<proteinExistence type="predicted"/>